<feature type="domain" description="RecX first three-helical" evidence="8">
    <location>
        <begin position="29"/>
        <end position="61"/>
    </location>
</feature>
<evidence type="ECO:0000256" key="3">
    <source>
        <dbReference type="ARBA" id="ARBA00018111"/>
    </source>
</evidence>
<dbReference type="InterPro" id="IPR053926">
    <property type="entry name" value="RecX_HTH_1st"/>
</dbReference>
<evidence type="ECO:0000259" key="8">
    <source>
        <dbReference type="Pfam" id="PF21982"/>
    </source>
</evidence>
<comment type="subcellular location">
    <subcellularLocation>
        <location evidence="1 5">Cytoplasm</location>
    </subcellularLocation>
</comment>
<dbReference type="Pfam" id="PF02631">
    <property type="entry name" value="RecX_HTH2"/>
    <property type="match status" value="1"/>
</dbReference>
<dbReference type="InterPro" id="IPR053925">
    <property type="entry name" value="RecX_HTH_3rd"/>
</dbReference>
<dbReference type="AlphaFoldDB" id="A0A1I5FWA2"/>
<evidence type="ECO:0000256" key="1">
    <source>
        <dbReference type="ARBA" id="ARBA00004496"/>
    </source>
</evidence>
<evidence type="ECO:0000259" key="7">
    <source>
        <dbReference type="Pfam" id="PF21981"/>
    </source>
</evidence>
<dbReference type="HAMAP" id="MF_01114">
    <property type="entry name" value="RecX"/>
    <property type="match status" value="1"/>
</dbReference>
<dbReference type="InterPro" id="IPR036388">
    <property type="entry name" value="WH-like_DNA-bd_sf"/>
</dbReference>
<dbReference type="PANTHER" id="PTHR33602">
    <property type="entry name" value="REGULATORY PROTEIN RECX FAMILY PROTEIN"/>
    <property type="match status" value="1"/>
</dbReference>
<name>A0A1I5FWA2_9BACT</name>
<dbReference type="InterPro" id="IPR053924">
    <property type="entry name" value="RecX_HTH_2nd"/>
</dbReference>
<dbReference type="InterPro" id="IPR003783">
    <property type="entry name" value="Regulatory_RecX"/>
</dbReference>
<dbReference type="Gene3D" id="1.10.10.10">
    <property type="entry name" value="Winged helix-like DNA-binding domain superfamily/Winged helix DNA-binding domain"/>
    <property type="match status" value="3"/>
</dbReference>
<gene>
    <name evidence="5" type="primary">recX</name>
    <name evidence="9" type="ORF">SAMN04488519_10582</name>
</gene>
<sequence>MSGWGKNNLNQSGKKSWTFTEAQEKLSTYCAYQERCSWEVRRKLFEKGITDEKAEELISYLIKENFLDEERFARAFCRGKFRLKRWGKNRIKMELKMRQIPEELIRKGLLEIDPEEYYDTLLTETEKKWTKTNESDPYKKRYKVIGYLMQKGFEQDLIQEALESLK</sequence>
<dbReference type="GO" id="GO:0005737">
    <property type="term" value="C:cytoplasm"/>
    <property type="evidence" value="ECO:0007669"/>
    <property type="project" value="UniProtKB-SubCell"/>
</dbReference>
<evidence type="ECO:0000256" key="2">
    <source>
        <dbReference type="ARBA" id="ARBA00009695"/>
    </source>
</evidence>
<dbReference type="RefSeq" id="WP_091653268.1">
    <property type="nucleotide sequence ID" value="NZ_FOVW01000005.1"/>
</dbReference>
<protein>
    <recommendedName>
        <fullName evidence="3 5">Regulatory protein RecX</fullName>
    </recommendedName>
</protein>
<evidence type="ECO:0000256" key="4">
    <source>
        <dbReference type="ARBA" id="ARBA00022490"/>
    </source>
</evidence>
<dbReference type="STRING" id="226506.SAMN04488519_10582"/>
<dbReference type="EMBL" id="FOVW01000005">
    <property type="protein sequence ID" value="SFO28047.1"/>
    <property type="molecule type" value="Genomic_DNA"/>
</dbReference>
<evidence type="ECO:0000313" key="10">
    <source>
        <dbReference type="Proteomes" id="UP000199564"/>
    </source>
</evidence>
<evidence type="ECO:0000259" key="6">
    <source>
        <dbReference type="Pfam" id="PF02631"/>
    </source>
</evidence>
<accession>A0A1I5FWA2</accession>
<organism evidence="9 10">
    <name type="scientific">Algoriphagus ornithinivorans</name>
    <dbReference type="NCBI Taxonomy" id="226506"/>
    <lineage>
        <taxon>Bacteria</taxon>
        <taxon>Pseudomonadati</taxon>
        <taxon>Bacteroidota</taxon>
        <taxon>Cytophagia</taxon>
        <taxon>Cytophagales</taxon>
        <taxon>Cyclobacteriaceae</taxon>
        <taxon>Algoriphagus</taxon>
    </lineage>
</organism>
<feature type="domain" description="RecX second three-helical" evidence="6">
    <location>
        <begin position="68"/>
        <end position="109"/>
    </location>
</feature>
<keyword evidence="10" id="KW-1185">Reference proteome</keyword>
<feature type="domain" description="RecX third three-helical" evidence="7">
    <location>
        <begin position="115"/>
        <end position="162"/>
    </location>
</feature>
<comment type="function">
    <text evidence="5">Modulates RecA activity.</text>
</comment>
<reference evidence="10" key="1">
    <citation type="submission" date="2016-10" db="EMBL/GenBank/DDBJ databases">
        <authorList>
            <person name="Varghese N."/>
            <person name="Submissions S."/>
        </authorList>
    </citation>
    <scope>NUCLEOTIDE SEQUENCE [LARGE SCALE GENOMIC DNA]</scope>
    <source>
        <strain evidence="10">DSM 15282</strain>
    </source>
</reference>
<dbReference type="GO" id="GO:0006282">
    <property type="term" value="P:regulation of DNA repair"/>
    <property type="evidence" value="ECO:0007669"/>
    <property type="project" value="UniProtKB-UniRule"/>
</dbReference>
<dbReference type="Proteomes" id="UP000199564">
    <property type="component" value="Unassembled WGS sequence"/>
</dbReference>
<evidence type="ECO:0000256" key="5">
    <source>
        <dbReference type="HAMAP-Rule" id="MF_01114"/>
    </source>
</evidence>
<comment type="similarity">
    <text evidence="2 5">Belongs to the RecX family.</text>
</comment>
<dbReference type="PANTHER" id="PTHR33602:SF1">
    <property type="entry name" value="REGULATORY PROTEIN RECX FAMILY PROTEIN"/>
    <property type="match status" value="1"/>
</dbReference>
<evidence type="ECO:0000313" key="9">
    <source>
        <dbReference type="EMBL" id="SFO28047.1"/>
    </source>
</evidence>
<dbReference type="Pfam" id="PF21982">
    <property type="entry name" value="RecX_HTH1"/>
    <property type="match status" value="1"/>
</dbReference>
<dbReference type="Pfam" id="PF21981">
    <property type="entry name" value="RecX_HTH3"/>
    <property type="match status" value="1"/>
</dbReference>
<proteinExistence type="inferred from homology"/>
<keyword evidence="4 5" id="KW-0963">Cytoplasm</keyword>